<evidence type="ECO:0000313" key="3">
    <source>
        <dbReference type="EMBL" id="MBS3061794.1"/>
    </source>
</evidence>
<dbReference type="AlphaFoldDB" id="A0A8T4L5J2"/>
<dbReference type="Proteomes" id="UP000675968">
    <property type="component" value="Unassembled WGS sequence"/>
</dbReference>
<dbReference type="PANTHER" id="PTHR11703:SF0">
    <property type="entry name" value="DEOXYHYPUSINE SYNTHASE"/>
    <property type="match status" value="1"/>
</dbReference>
<gene>
    <name evidence="3" type="ORF">J4215_04400</name>
</gene>
<dbReference type="EMBL" id="JAGVWC010000010">
    <property type="protein sequence ID" value="MBS3061794.1"/>
    <property type="molecule type" value="Genomic_DNA"/>
</dbReference>
<comment type="caution">
    <text evidence="3">The sequence shown here is derived from an EMBL/GenBank/DDBJ whole genome shotgun (WGS) entry which is preliminary data.</text>
</comment>
<sequence>MAKKTVKDAYESIFKKSVKASGISVKGLDFNQEVTLEKLINALGTSGFQATHLSRAIEIVKKMRKDKVTIFLGYTSNQVSSGNRDIIRYLVQHKLVDCLVSTAGGIEEDFIKTHAPFFISDFRLDGAKLREKGINRIGNLLAPNERYIWFEKFFQPILQELLDEQLNTGHIFSPSEIIDKMGEKINHEESIYYWAHQNKIPVFSPAFMDGAIGDNCYFFNYNKQKKLFIDQIADHHRLIEKTLDSKETGLIILGAGLVKHTLLNANMYREGAKYTVYMNTSSEYDGSDSGAEPEEAKSWGKIAADANTVKVVGDTTVLFPLVVTVALRHFQKAKK</sequence>
<dbReference type="EC" id="2.5.1.46" evidence="3"/>
<dbReference type="Pfam" id="PF01916">
    <property type="entry name" value="DS"/>
    <property type="match status" value="1"/>
</dbReference>
<evidence type="ECO:0000256" key="1">
    <source>
        <dbReference type="ARBA" id="ARBA00009892"/>
    </source>
</evidence>
<dbReference type="GO" id="GO:0005737">
    <property type="term" value="C:cytoplasm"/>
    <property type="evidence" value="ECO:0007669"/>
    <property type="project" value="TreeGrafter"/>
</dbReference>
<protein>
    <submittedName>
        <fullName evidence="3">Deoxyhypusine synthase</fullName>
        <ecNumber evidence="3">2.5.1.46</ecNumber>
    </submittedName>
</protein>
<organism evidence="3 4">
    <name type="scientific">Candidatus Iainarchaeum sp</name>
    <dbReference type="NCBI Taxonomy" id="3101447"/>
    <lineage>
        <taxon>Archaea</taxon>
        <taxon>Candidatus Iainarchaeota</taxon>
        <taxon>Candidatus Iainarchaeia</taxon>
        <taxon>Candidatus Iainarchaeales</taxon>
        <taxon>Candidatus Iainarchaeaceae</taxon>
        <taxon>Candidatus Iainarchaeum</taxon>
    </lineage>
</organism>
<dbReference type="InterPro" id="IPR029035">
    <property type="entry name" value="DHS-like_NAD/FAD-binding_dom"/>
</dbReference>
<keyword evidence="2" id="KW-0520">NAD</keyword>
<comment type="similarity">
    <text evidence="1">Belongs to the deoxyhypusine synthase family.</text>
</comment>
<dbReference type="InterPro" id="IPR002773">
    <property type="entry name" value="Deoxyhypusine_synthase"/>
</dbReference>
<name>A0A8T4L5J2_9ARCH</name>
<keyword evidence="3" id="KW-0808">Transferase</keyword>
<dbReference type="NCBIfam" id="TIGR00321">
    <property type="entry name" value="dhys"/>
    <property type="match status" value="1"/>
</dbReference>
<reference evidence="3" key="1">
    <citation type="submission" date="2021-03" db="EMBL/GenBank/DDBJ databases">
        <authorList>
            <person name="Jaffe A."/>
        </authorList>
    </citation>
    <scope>NUCLEOTIDE SEQUENCE</scope>
    <source>
        <strain evidence="3">RIFCSPLOWO2_01_FULL_AR10_48_17</strain>
    </source>
</reference>
<evidence type="ECO:0000313" key="4">
    <source>
        <dbReference type="Proteomes" id="UP000675968"/>
    </source>
</evidence>
<proteinExistence type="inferred from homology"/>
<dbReference type="PANTHER" id="PTHR11703">
    <property type="entry name" value="DEOXYHYPUSINE SYNTHASE"/>
    <property type="match status" value="1"/>
</dbReference>
<accession>A0A8T4L5J2</accession>
<dbReference type="Gene3D" id="3.40.910.10">
    <property type="entry name" value="Deoxyhypusine synthase"/>
    <property type="match status" value="1"/>
</dbReference>
<reference evidence="3" key="2">
    <citation type="submission" date="2021-05" db="EMBL/GenBank/DDBJ databases">
        <title>Protein family content uncovers lineage relationships and bacterial pathway maintenance mechanisms in DPANN archaea.</title>
        <authorList>
            <person name="Castelle C.J."/>
            <person name="Meheust R."/>
            <person name="Jaffe A.L."/>
            <person name="Seitz K."/>
            <person name="Gong X."/>
            <person name="Baker B.J."/>
            <person name="Banfield J.F."/>
        </authorList>
    </citation>
    <scope>NUCLEOTIDE SEQUENCE</scope>
    <source>
        <strain evidence="3">RIFCSPLOWO2_01_FULL_AR10_48_17</strain>
    </source>
</reference>
<dbReference type="SUPFAM" id="SSF52467">
    <property type="entry name" value="DHS-like NAD/FAD-binding domain"/>
    <property type="match status" value="1"/>
</dbReference>
<dbReference type="FunFam" id="3.40.910.10:FF:000010">
    <property type="entry name" value="Deoxyhypusine synthase"/>
    <property type="match status" value="1"/>
</dbReference>
<evidence type="ECO:0000256" key="2">
    <source>
        <dbReference type="ARBA" id="ARBA00023027"/>
    </source>
</evidence>
<dbReference type="GO" id="GO:0034038">
    <property type="term" value="F:deoxyhypusine synthase activity"/>
    <property type="evidence" value="ECO:0007669"/>
    <property type="project" value="UniProtKB-EC"/>
</dbReference>
<dbReference type="InterPro" id="IPR036982">
    <property type="entry name" value="Deoxyhypusine_synthase_sf"/>
</dbReference>